<evidence type="ECO:0000313" key="4">
    <source>
        <dbReference type="EMBL" id="MBB3184484.1"/>
    </source>
</evidence>
<evidence type="ECO:0000256" key="2">
    <source>
        <dbReference type="ARBA" id="ARBA00023239"/>
    </source>
</evidence>
<proteinExistence type="inferred from homology"/>
<comment type="caution">
    <text evidence="4">The sequence shown here is derived from an EMBL/GenBank/DDBJ whole genome shotgun (WGS) entry which is preliminary data.</text>
</comment>
<protein>
    <submittedName>
        <fullName evidence="4">D-serine deaminase-like pyridoxal phosphate-dependent protein</fullName>
    </submittedName>
</protein>
<dbReference type="Pfam" id="PF01168">
    <property type="entry name" value="Ala_racemase_N"/>
    <property type="match status" value="1"/>
</dbReference>
<dbReference type="InterPro" id="IPR042208">
    <property type="entry name" value="D-ser_dehydrat-like_sf"/>
</dbReference>
<evidence type="ECO:0000256" key="1">
    <source>
        <dbReference type="ARBA" id="ARBA00005323"/>
    </source>
</evidence>
<dbReference type="Gene3D" id="3.20.20.10">
    <property type="entry name" value="Alanine racemase"/>
    <property type="match status" value="1"/>
</dbReference>
<dbReference type="SMART" id="SM01119">
    <property type="entry name" value="D-ser_dehydrat"/>
    <property type="match status" value="1"/>
</dbReference>
<dbReference type="InterPro" id="IPR001608">
    <property type="entry name" value="Ala_racemase_N"/>
</dbReference>
<organism evidence="4 5">
    <name type="scientific">Halomonas fontilapidosi</name>
    <dbReference type="NCBI Taxonomy" id="616675"/>
    <lineage>
        <taxon>Bacteria</taxon>
        <taxon>Pseudomonadati</taxon>
        <taxon>Pseudomonadota</taxon>
        <taxon>Gammaproteobacteria</taxon>
        <taxon>Oceanospirillales</taxon>
        <taxon>Halomonadaceae</taxon>
        <taxon>Halomonas</taxon>
    </lineage>
</organism>
<evidence type="ECO:0000259" key="3">
    <source>
        <dbReference type="SMART" id="SM01119"/>
    </source>
</evidence>
<sequence length="421" mass="45077">MSDVSPESTAFLADPERAEHKGLPEIGPRLLADVSLPAAVLHEAALSHNLGWMQAFCDAHGALLAPHGKTTMAPALFRRQRESGAWAITLATAPQCRAAFAHGVTRLLLANQLVGRANMAIVAELLEAGAELWCLVDAADNARELDAFFAGRGLRLPVLIERGVPGGRCGCRSREEVLALAAVVDAAAGLELCGVEGYEGLVQAEGEASPEAAVAAYAADLVDTLSALMQAGLLAGARPLVTASGSAWHDIVAEAFRDAGLDERVRRVMRPGCYVTHDHGLYGEAQARVLGRRPALGEGLRPALEVFAQVQSLPEPGLAIVAMGRRDVGGDRLPRALRRYREGGSADRTMPIDGWRVEKLMDQHAFVRLPETPGHHRGEEVRIGDIVAFGISHPCLTFDKWRRLCRVDASLAVVEVLETCF</sequence>
<dbReference type="Pfam" id="PF14031">
    <property type="entry name" value="D-ser_dehydrat"/>
    <property type="match status" value="1"/>
</dbReference>
<keyword evidence="5" id="KW-1185">Reference proteome</keyword>
<name>A0A7W5DK91_9GAMM</name>
<dbReference type="SUPFAM" id="SSF51419">
    <property type="entry name" value="PLP-binding barrel"/>
    <property type="match status" value="1"/>
</dbReference>
<gene>
    <name evidence="4" type="ORF">FHR95_002057</name>
</gene>
<dbReference type="Gene3D" id="2.40.37.20">
    <property type="entry name" value="D-serine dehydratase-like domain"/>
    <property type="match status" value="1"/>
</dbReference>
<dbReference type="Proteomes" id="UP000563050">
    <property type="component" value="Unassembled WGS sequence"/>
</dbReference>
<dbReference type="RefSeq" id="WP_183314300.1">
    <property type="nucleotide sequence ID" value="NZ_JACHXQ010000006.1"/>
</dbReference>
<accession>A0A7W5DK91</accession>
<evidence type="ECO:0000313" key="5">
    <source>
        <dbReference type="Proteomes" id="UP000563050"/>
    </source>
</evidence>
<dbReference type="EMBL" id="JACHXQ010000006">
    <property type="protein sequence ID" value="MBB3184484.1"/>
    <property type="molecule type" value="Genomic_DNA"/>
</dbReference>
<feature type="domain" description="D-serine dehydratase-like" evidence="3">
    <location>
        <begin position="303"/>
        <end position="408"/>
    </location>
</feature>
<dbReference type="AlphaFoldDB" id="A0A7W5DK91"/>
<comment type="similarity">
    <text evidence="1">Belongs to the DSD1 family.</text>
</comment>
<dbReference type="InterPro" id="IPR051466">
    <property type="entry name" value="D-amino_acid_metab_enzyme"/>
</dbReference>
<dbReference type="GO" id="GO:0016829">
    <property type="term" value="F:lyase activity"/>
    <property type="evidence" value="ECO:0007669"/>
    <property type="project" value="UniProtKB-KW"/>
</dbReference>
<dbReference type="InterPro" id="IPR029066">
    <property type="entry name" value="PLP-binding_barrel"/>
</dbReference>
<dbReference type="InterPro" id="IPR026956">
    <property type="entry name" value="D-ser_dehydrat-like_dom"/>
</dbReference>
<dbReference type="CDD" id="cd06818">
    <property type="entry name" value="PLPDE_III_cryptic_DSD"/>
    <property type="match status" value="1"/>
</dbReference>
<dbReference type="PANTHER" id="PTHR28004">
    <property type="entry name" value="ZGC:162816-RELATED"/>
    <property type="match status" value="1"/>
</dbReference>
<dbReference type="PANTHER" id="PTHR28004:SF8">
    <property type="entry name" value="D-SERINE DEAMINASE"/>
    <property type="match status" value="1"/>
</dbReference>
<reference evidence="4 5" key="1">
    <citation type="submission" date="2020-08" db="EMBL/GenBank/DDBJ databases">
        <title>Genomic Encyclopedia of Type Strains, Phase III (KMG-III): the genomes of soil and plant-associated and newly described type strains.</title>
        <authorList>
            <person name="Whitman W."/>
        </authorList>
    </citation>
    <scope>NUCLEOTIDE SEQUENCE [LARGE SCALE GENOMIC DNA]</scope>
    <source>
        <strain evidence="4 5">CECT 7341</strain>
    </source>
</reference>
<keyword evidence="2" id="KW-0456">Lyase</keyword>